<keyword evidence="4" id="KW-0863">Zinc-finger</keyword>
<reference evidence="8" key="1">
    <citation type="submission" date="2022-10" db="EMBL/GenBank/DDBJ databases">
        <title>Culturing micro-colonial fungi from biological soil crusts in the Mojave desert and describing Neophaeococcomyces mojavensis, and introducing the new genera and species Taxawa tesnikishii.</title>
        <authorList>
            <person name="Kurbessoian T."/>
            <person name="Stajich J.E."/>
        </authorList>
    </citation>
    <scope>NUCLEOTIDE SEQUENCE</scope>
    <source>
        <strain evidence="8">TK_35</strain>
    </source>
</reference>
<dbReference type="Pfam" id="PF00271">
    <property type="entry name" value="Helicase_C"/>
    <property type="match status" value="1"/>
</dbReference>
<dbReference type="GO" id="GO:0008270">
    <property type="term" value="F:zinc ion binding"/>
    <property type="evidence" value="ECO:0007669"/>
    <property type="project" value="UniProtKB-KW"/>
</dbReference>
<dbReference type="SUPFAM" id="SSF52540">
    <property type="entry name" value="P-loop containing nucleoside triphosphate hydrolases"/>
    <property type="match status" value="2"/>
</dbReference>
<dbReference type="PROSITE" id="PS50966">
    <property type="entry name" value="ZF_SWIM"/>
    <property type="match status" value="1"/>
</dbReference>
<dbReference type="EMBL" id="JAPDRN010000054">
    <property type="protein sequence ID" value="KAJ9632722.1"/>
    <property type="molecule type" value="Genomic_DNA"/>
</dbReference>
<dbReference type="PANTHER" id="PTHR10799">
    <property type="entry name" value="SNF2/RAD54 HELICASE FAMILY"/>
    <property type="match status" value="1"/>
</dbReference>
<gene>
    <name evidence="8" type="ORF">H2204_007809</name>
</gene>
<dbReference type="InterPro" id="IPR000330">
    <property type="entry name" value="SNF2_N"/>
</dbReference>
<feature type="domain" description="Helicase ATP-binding" evidence="6">
    <location>
        <begin position="636"/>
        <end position="796"/>
    </location>
</feature>
<keyword evidence="3" id="KW-0067">ATP-binding</keyword>
<sequence length="1100" mass="122469">MAVNYTDEDLFRWFDERTLGRSEQCLAGVHKLQRHGDLLTAEVQGSARHPYQVEIDLAASTRTSRSRLQSNCSCPVGRNCKHMAAVLVTLLLDPAVPDDSTALTGQDLDLPPRPELLAELSRWQSARSQPRKPRRSGVIFELSTIGHRPSILLRRVKYSADGAMESGKWMEITPDLLLDPPASLTQSDLAVMVQLWAEKQSSKPEARIDIDATLDLIVAGGNGWVACKSHTPVPARPGPPRRGHVCWAGEEVQGALLSIPSLQVEGGAEGLVMGHAACYLDPVSGEVGPLLLDVRTEDADVFLSLPHLLPSEEPVVAQMLQRMDPALPRPGAGDSLVTLQISTMTPVLRLHTVEFRPAWLSRRDPSQWADVATVAFEYDEHVRYLDDPSLFVHDAEGHLALLPRDMAEETRRERELRSAQLHRDLQPRAALEGAGPQFQLRTYDWTRFLLDEVPRLEALGWKVEADDDFRHRITRVEDIGVEIQPDPKEEGWFDLALDIQVDDRSVPLAPLLQQLLQTDPRWMRGQIDAIADDENILLSAADNTRLAFRAGRLKPVITLLADLFGQRGEPLRVSAHDRGRLRALQDDARLQFKGQRDTRALVQRLLDAPAPAPVAPPAGLAATLRPYQLEGLAWLQYLRQQQLGGVLADDMGLGKTLQTLAHVLMEKEAGRLQRPALVVMPTSLLHNWQSEATRFAPDLRVLVLHGAGRETLFAQIPEHDLVLTTYPLLWRDEQALQANTYHLLILDEAQQVKNPKSRAAITLRTLHADHRLCLTGTPLENHLGELWTQFDFLLPGLLGSEKQFNQHWRYPIERGSDQQRAKLLAKRVRPFMLRRRKDQVATELPPKTIITRTVALEGGQRDLYETVRAAMEKKVREAISSNGLGRSHIVVLDALLKLRQVCCDPRLLPGDSAARDAGSAKLDLLRDMLPEMVEEGRRILLFSQFTGMLALIGQALQELGLAYVELTGDTQDRVTPVQRFMQGEVPVFLISLKAGGVGLNLTAADTVIHFDPWWNPAAENQATDRAHRIGQDQPVFVYKLIVTGSIEERIADLQQRKAALADAILENGGSAAPRFDAADLEALLAPLPGVATRARPRRRA</sequence>
<evidence type="ECO:0000259" key="7">
    <source>
        <dbReference type="PROSITE" id="PS51194"/>
    </source>
</evidence>
<organism evidence="8">
    <name type="scientific">Knufia peltigerae</name>
    <dbReference type="NCBI Taxonomy" id="1002370"/>
    <lineage>
        <taxon>Eukaryota</taxon>
        <taxon>Fungi</taxon>
        <taxon>Dikarya</taxon>
        <taxon>Ascomycota</taxon>
        <taxon>Pezizomycotina</taxon>
        <taxon>Eurotiomycetes</taxon>
        <taxon>Chaetothyriomycetidae</taxon>
        <taxon>Chaetothyriales</taxon>
        <taxon>Trichomeriaceae</taxon>
        <taxon>Knufia</taxon>
    </lineage>
</organism>
<evidence type="ECO:0000256" key="4">
    <source>
        <dbReference type="PROSITE-ProRule" id="PRU00325"/>
    </source>
</evidence>
<dbReference type="GO" id="GO:0016787">
    <property type="term" value="F:hydrolase activity"/>
    <property type="evidence" value="ECO:0007669"/>
    <property type="project" value="UniProtKB-KW"/>
</dbReference>
<evidence type="ECO:0000259" key="6">
    <source>
        <dbReference type="PROSITE" id="PS51192"/>
    </source>
</evidence>
<dbReference type="CDD" id="cd18012">
    <property type="entry name" value="DEXQc_arch_SWI2_SNF2"/>
    <property type="match status" value="1"/>
</dbReference>
<dbReference type="PROSITE" id="PS51194">
    <property type="entry name" value="HELICASE_CTER"/>
    <property type="match status" value="1"/>
</dbReference>
<dbReference type="CDD" id="cd18793">
    <property type="entry name" value="SF2_C_SNF"/>
    <property type="match status" value="1"/>
</dbReference>
<dbReference type="InterPro" id="IPR001650">
    <property type="entry name" value="Helicase_C-like"/>
</dbReference>
<dbReference type="InterPro" id="IPR049730">
    <property type="entry name" value="SNF2/RAD54-like_C"/>
</dbReference>
<dbReference type="InterPro" id="IPR038718">
    <property type="entry name" value="SNF2-like_sf"/>
</dbReference>
<dbReference type="Gene3D" id="3.40.50.10810">
    <property type="entry name" value="Tandem AAA-ATPase domain"/>
    <property type="match status" value="1"/>
</dbReference>
<dbReference type="Gene3D" id="3.40.50.300">
    <property type="entry name" value="P-loop containing nucleotide triphosphate hydrolases"/>
    <property type="match status" value="1"/>
</dbReference>
<evidence type="ECO:0000313" key="8">
    <source>
        <dbReference type="EMBL" id="KAJ9632722.1"/>
    </source>
</evidence>
<dbReference type="SMART" id="SM00487">
    <property type="entry name" value="DEXDc"/>
    <property type="match status" value="1"/>
</dbReference>
<comment type="caution">
    <text evidence="8">The sequence shown here is derived from an EMBL/GenBank/DDBJ whole genome shotgun (WGS) entry which is preliminary data.</text>
</comment>
<evidence type="ECO:0008006" key="9">
    <source>
        <dbReference type="Google" id="ProtNLM"/>
    </source>
</evidence>
<dbReference type="GO" id="GO:0005524">
    <property type="term" value="F:ATP binding"/>
    <property type="evidence" value="ECO:0007669"/>
    <property type="project" value="InterPro"/>
</dbReference>
<name>A0AA38Y1D0_9EURO</name>
<keyword evidence="1" id="KW-0547">Nucleotide-binding</keyword>
<proteinExistence type="predicted"/>
<evidence type="ECO:0000256" key="2">
    <source>
        <dbReference type="ARBA" id="ARBA00022801"/>
    </source>
</evidence>
<protein>
    <recommendedName>
        <fullName evidence="9">Helicase</fullName>
    </recommendedName>
</protein>
<dbReference type="Pfam" id="PF00176">
    <property type="entry name" value="SNF2-rel_dom"/>
    <property type="match status" value="1"/>
</dbReference>
<keyword evidence="4" id="KW-0862">Zinc</keyword>
<dbReference type="Pfam" id="PF04434">
    <property type="entry name" value="SWIM"/>
    <property type="match status" value="1"/>
</dbReference>
<evidence type="ECO:0000256" key="3">
    <source>
        <dbReference type="ARBA" id="ARBA00022840"/>
    </source>
</evidence>
<evidence type="ECO:0000259" key="5">
    <source>
        <dbReference type="PROSITE" id="PS50966"/>
    </source>
</evidence>
<evidence type="ECO:0000256" key="1">
    <source>
        <dbReference type="ARBA" id="ARBA00022741"/>
    </source>
</evidence>
<feature type="domain" description="SWIM-type" evidence="5">
    <location>
        <begin position="51"/>
        <end position="91"/>
    </location>
</feature>
<dbReference type="PROSITE" id="PS51192">
    <property type="entry name" value="HELICASE_ATP_BIND_1"/>
    <property type="match status" value="1"/>
</dbReference>
<keyword evidence="2" id="KW-0378">Hydrolase</keyword>
<dbReference type="AlphaFoldDB" id="A0AA38Y1D0"/>
<dbReference type="InterPro" id="IPR027417">
    <property type="entry name" value="P-loop_NTPase"/>
</dbReference>
<accession>A0AA38Y1D0</accession>
<keyword evidence="4" id="KW-0479">Metal-binding</keyword>
<dbReference type="SMART" id="SM00490">
    <property type="entry name" value="HELICc"/>
    <property type="match status" value="1"/>
</dbReference>
<dbReference type="InterPro" id="IPR014001">
    <property type="entry name" value="Helicase_ATP-bd"/>
</dbReference>
<dbReference type="InterPro" id="IPR007527">
    <property type="entry name" value="Znf_SWIM"/>
</dbReference>
<feature type="domain" description="Helicase C-terminal" evidence="7">
    <location>
        <begin position="924"/>
        <end position="1069"/>
    </location>
</feature>